<sequence length="104" mass="11651">METVAGALDSVVVQQVGRHTSNEGRDGSFRVGAPAIICADPWDCFRQGYRDFGGNPEWEDRFVDVIESCESEGHSWADTYPLYISRAQFHPESWRRAVGATQLT</sequence>
<organism evidence="1">
    <name type="scientific">marine sediment metagenome</name>
    <dbReference type="NCBI Taxonomy" id="412755"/>
    <lineage>
        <taxon>unclassified sequences</taxon>
        <taxon>metagenomes</taxon>
        <taxon>ecological metagenomes</taxon>
    </lineage>
</organism>
<name>A0A0F8YFN3_9ZZZZ</name>
<gene>
    <name evidence="1" type="ORF">LCGC14_2825680</name>
</gene>
<reference evidence="1" key="1">
    <citation type="journal article" date="2015" name="Nature">
        <title>Complex archaea that bridge the gap between prokaryotes and eukaryotes.</title>
        <authorList>
            <person name="Spang A."/>
            <person name="Saw J.H."/>
            <person name="Jorgensen S.L."/>
            <person name="Zaremba-Niedzwiedzka K."/>
            <person name="Martijn J."/>
            <person name="Lind A.E."/>
            <person name="van Eijk R."/>
            <person name="Schleper C."/>
            <person name="Guy L."/>
            <person name="Ettema T.J."/>
        </authorList>
    </citation>
    <scope>NUCLEOTIDE SEQUENCE</scope>
</reference>
<proteinExistence type="predicted"/>
<dbReference type="EMBL" id="LAZR01053683">
    <property type="protein sequence ID" value="KKK80217.1"/>
    <property type="molecule type" value="Genomic_DNA"/>
</dbReference>
<protein>
    <submittedName>
        <fullName evidence="1">Uncharacterized protein</fullName>
    </submittedName>
</protein>
<feature type="non-terminal residue" evidence="1">
    <location>
        <position position="104"/>
    </location>
</feature>
<evidence type="ECO:0000313" key="1">
    <source>
        <dbReference type="EMBL" id="KKK80217.1"/>
    </source>
</evidence>
<accession>A0A0F8YFN3</accession>
<dbReference type="AlphaFoldDB" id="A0A0F8YFN3"/>
<comment type="caution">
    <text evidence="1">The sequence shown here is derived from an EMBL/GenBank/DDBJ whole genome shotgun (WGS) entry which is preliminary data.</text>
</comment>